<name>A0A4Q7P0V8_9FLAO</name>
<sequence>MKSLNSVTIIIGIVLLSILNISTIQAQEPTPPSENKAVVYFVRTSTGGALIGFKYFDDNSYIGKFKGRNYLRYECEPGKHTFWATSENTDFIEADLKAGEIYFVEVKAQMGLAAARVKLLNVDYGKASQLKKVKKVLAKKEGVTFEANELLEQQEKMASKISSNLERIAEKKQKKEFTIITQDMHYMLK</sequence>
<organism evidence="1 2">
    <name type="scientific">Aquimarina brevivitae</name>
    <dbReference type="NCBI Taxonomy" id="323412"/>
    <lineage>
        <taxon>Bacteria</taxon>
        <taxon>Pseudomonadati</taxon>
        <taxon>Bacteroidota</taxon>
        <taxon>Flavobacteriia</taxon>
        <taxon>Flavobacteriales</taxon>
        <taxon>Flavobacteriaceae</taxon>
        <taxon>Aquimarina</taxon>
    </lineage>
</organism>
<dbReference type="Proteomes" id="UP000292262">
    <property type="component" value="Unassembled WGS sequence"/>
</dbReference>
<dbReference type="OrthoDB" id="5951953at2"/>
<reference evidence="1 2" key="1">
    <citation type="submission" date="2019-02" db="EMBL/GenBank/DDBJ databases">
        <title>Genomic Encyclopedia of Type Strains, Phase IV (KMG-IV): sequencing the most valuable type-strain genomes for metagenomic binning, comparative biology and taxonomic classification.</title>
        <authorList>
            <person name="Goeker M."/>
        </authorList>
    </citation>
    <scope>NUCLEOTIDE SEQUENCE [LARGE SCALE GENOMIC DNA]</scope>
    <source>
        <strain evidence="1 2">DSM 17196</strain>
    </source>
</reference>
<keyword evidence="2" id="KW-1185">Reference proteome</keyword>
<evidence type="ECO:0000313" key="2">
    <source>
        <dbReference type="Proteomes" id="UP000292262"/>
    </source>
</evidence>
<dbReference type="AlphaFoldDB" id="A0A4Q7P0V8"/>
<evidence type="ECO:0000313" key="1">
    <source>
        <dbReference type="EMBL" id="RZS93441.1"/>
    </source>
</evidence>
<comment type="caution">
    <text evidence="1">The sequence shown here is derived from an EMBL/GenBank/DDBJ whole genome shotgun (WGS) entry which is preliminary data.</text>
</comment>
<dbReference type="EMBL" id="SGXE01000002">
    <property type="protein sequence ID" value="RZS93441.1"/>
    <property type="molecule type" value="Genomic_DNA"/>
</dbReference>
<protein>
    <recommendedName>
        <fullName evidence="3">DUF2846 domain-containing protein</fullName>
    </recommendedName>
</protein>
<dbReference type="RefSeq" id="WP_130286572.1">
    <property type="nucleotide sequence ID" value="NZ_SGXE01000002.1"/>
</dbReference>
<evidence type="ECO:0008006" key="3">
    <source>
        <dbReference type="Google" id="ProtNLM"/>
    </source>
</evidence>
<proteinExistence type="predicted"/>
<accession>A0A4Q7P0V8</accession>
<gene>
    <name evidence="1" type="ORF">EV197_2019</name>
</gene>